<feature type="transmembrane region" description="Helical" evidence="5">
    <location>
        <begin position="106"/>
        <end position="123"/>
    </location>
</feature>
<dbReference type="HAMAP" id="MF_01600">
    <property type="entry name" value="UPF0182"/>
    <property type="match status" value="1"/>
</dbReference>
<dbReference type="RefSeq" id="WP_179282439.1">
    <property type="nucleotide sequence ID" value="NZ_FZOD01000060.1"/>
</dbReference>
<feature type="region of interest" description="Disordered" evidence="6">
    <location>
        <begin position="869"/>
        <end position="892"/>
    </location>
</feature>
<feature type="transmembrane region" description="Helical" evidence="5">
    <location>
        <begin position="162"/>
        <end position="185"/>
    </location>
</feature>
<keyword evidence="3 5" id="KW-1133">Transmembrane helix</keyword>
<name>A0A239NK84_9ACTN</name>
<evidence type="ECO:0000256" key="4">
    <source>
        <dbReference type="ARBA" id="ARBA00023136"/>
    </source>
</evidence>
<dbReference type="InterPro" id="IPR005372">
    <property type="entry name" value="UPF0182"/>
</dbReference>
<dbReference type="PANTHER" id="PTHR39344">
    <property type="entry name" value="UPF0182 PROTEIN SLL1060"/>
    <property type="match status" value="1"/>
</dbReference>
<dbReference type="NCBIfam" id="NF000825">
    <property type="entry name" value="PRK00068.1"/>
    <property type="match status" value="1"/>
</dbReference>
<keyword evidence="8" id="KW-1185">Reference proteome</keyword>
<dbReference type="Proteomes" id="UP000198282">
    <property type="component" value="Unassembled WGS sequence"/>
</dbReference>
<feature type="transmembrane region" description="Helical" evidence="5">
    <location>
        <begin position="245"/>
        <end position="266"/>
    </location>
</feature>
<feature type="compositionally biased region" description="Low complexity" evidence="6">
    <location>
        <begin position="942"/>
        <end position="967"/>
    </location>
</feature>
<dbReference type="GO" id="GO:0005886">
    <property type="term" value="C:plasma membrane"/>
    <property type="evidence" value="ECO:0007669"/>
    <property type="project" value="UniProtKB-SubCell"/>
</dbReference>
<feature type="transmembrane region" description="Helical" evidence="5">
    <location>
        <begin position="278"/>
        <end position="297"/>
    </location>
</feature>
<evidence type="ECO:0000313" key="8">
    <source>
        <dbReference type="Proteomes" id="UP000198282"/>
    </source>
</evidence>
<dbReference type="GO" id="GO:0005576">
    <property type="term" value="C:extracellular region"/>
    <property type="evidence" value="ECO:0007669"/>
    <property type="project" value="TreeGrafter"/>
</dbReference>
<dbReference type="Pfam" id="PF03699">
    <property type="entry name" value="UPF0182"/>
    <property type="match status" value="1"/>
</dbReference>
<feature type="transmembrane region" description="Helical" evidence="5">
    <location>
        <begin position="9"/>
        <end position="32"/>
    </location>
</feature>
<feature type="transmembrane region" description="Helical" evidence="5">
    <location>
        <begin position="44"/>
        <end position="69"/>
    </location>
</feature>
<dbReference type="AlphaFoldDB" id="A0A239NK84"/>
<reference evidence="7 8" key="1">
    <citation type="submission" date="2017-06" db="EMBL/GenBank/DDBJ databases">
        <authorList>
            <person name="Kim H.J."/>
            <person name="Triplett B.A."/>
        </authorList>
    </citation>
    <scope>NUCLEOTIDE SEQUENCE [LARGE SCALE GENOMIC DNA]</scope>
    <source>
        <strain evidence="7 8">CGMCC 4.2132</strain>
    </source>
</reference>
<feature type="transmembrane region" description="Helical" evidence="5">
    <location>
        <begin position="205"/>
        <end position="222"/>
    </location>
</feature>
<dbReference type="EMBL" id="FZOD01000060">
    <property type="protein sequence ID" value="SNT54768.1"/>
    <property type="molecule type" value="Genomic_DNA"/>
</dbReference>
<dbReference type="PANTHER" id="PTHR39344:SF1">
    <property type="entry name" value="UPF0182 PROTEIN SLL1060"/>
    <property type="match status" value="1"/>
</dbReference>
<comment type="similarity">
    <text evidence="5">Belongs to the UPF0182 family.</text>
</comment>
<evidence type="ECO:0000256" key="5">
    <source>
        <dbReference type="HAMAP-Rule" id="MF_01600"/>
    </source>
</evidence>
<protein>
    <recommendedName>
        <fullName evidence="5">UPF0182 protein SAMN05216276_10606</fullName>
    </recommendedName>
</protein>
<accession>A0A239NK84</accession>
<evidence type="ECO:0000256" key="1">
    <source>
        <dbReference type="ARBA" id="ARBA00022475"/>
    </source>
</evidence>
<gene>
    <name evidence="7" type="ORF">SAMN05216276_10606</name>
</gene>
<feature type="compositionally biased region" description="Polar residues" evidence="6">
    <location>
        <begin position="876"/>
        <end position="892"/>
    </location>
</feature>
<keyword evidence="2 5" id="KW-0812">Transmembrane</keyword>
<comment type="subcellular location">
    <subcellularLocation>
        <location evidence="5">Cell membrane</location>
        <topology evidence="5">Multi-pass membrane protein</topology>
    </subcellularLocation>
</comment>
<evidence type="ECO:0000313" key="7">
    <source>
        <dbReference type="EMBL" id="SNT54768.1"/>
    </source>
</evidence>
<keyword evidence="1 5" id="KW-1003">Cell membrane</keyword>
<evidence type="ECO:0000256" key="6">
    <source>
        <dbReference type="SAM" id="MobiDB-lite"/>
    </source>
</evidence>
<feature type="region of interest" description="Disordered" evidence="6">
    <location>
        <begin position="939"/>
        <end position="975"/>
    </location>
</feature>
<proteinExistence type="inferred from homology"/>
<evidence type="ECO:0000256" key="3">
    <source>
        <dbReference type="ARBA" id="ARBA00022989"/>
    </source>
</evidence>
<sequence length="975" mass="106114">MRLPRRPRLLLPVAIALAAIVVLFFLFAGIFTDYLWYNSVGYTAVFSGVIVTQILLFVVGALVMVGVVGGNMLMAYRMRPMFGPGMFGGASGADRYRMALDPHRKLIFLIGVAVLGLFAGSSFSGQWKTWLEFINGTPFGETDALFKMDISFFMFTYPFLRMVLNFLFVAVVLSAILSAIVHYLYGGFRIQSPGMHASRAARVHLSVLLGVFVLLKAVAYWVDRYGLVFSDRGFRNGASYTDVNAVLPAKTILAIIALICAALFFAGVVRSGGMLPGVGFGLLVLSAILIGGVYPALVEQFQVKPNQQGKEQEYIKYNIDATRKAYGVDKSEVIDYTAQGDPSKVNVTADSSISGVRLLDPSLVAKTYQQKQRIRGYYDFHDPLDVDRYPDPDGMMRDTVVTVRELTGPPAEQNNWINRHLVYTHGYGFVAAPGNEVDSEGLPNFDAKDMPVTGALADRTGLKESRIYFGEAPGSTDYVIVGGSGKQELDYPESGGTGQKNTTYDGKGGVPVGSFLNRMLYAAKYGEINLLLSSDVNANSKILYDRNPQERIAKVAPFLSMDDNPYPAIVNGRVVWIADAYTTSNAYPYSQSKSLEAMTRDTVTDPRLVVPQPRDQINYMRNSVKAVVDAYDGTVSLYAWDDKDPILQTWRKAFPGVIKPQTEMSPELRQHLRYPEALFKVQRDVLSQYHIQDPNAFYSGQDFWNVPNDPSGEAGIKQPPYYLSVKMPKTSTPSFSLTTTFVPRQGPNLAAFMAVDANPGPDYGKLRILRMPSNTTIPGPGQVQNNFQNKFSGELNLLGLGQAKVRYGNLLTLPFADGLVYVEPVYVEIAAASGQEPYPILRRVLVAYGSKVGSADTLKGALEQVFGTGAGAQPANPDTAQQPEGAQPEGNESITEVAKVIDEAQAAYNKAQAALASNPPNWTEYGAAQKELEAALKKLKGTAVPSSTSTATPAPSATPVPSATPSVTPTPLPSS</sequence>
<organism evidence="7 8">
    <name type="scientific">Streptosporangium subroseum</name>
    <dbReference type="NCBI Taxonomy" id="106412"/>
    <lineage>
        <taxon>Bacteria</taxon>
        <taxon>Bacillati</taxon>
        <taxon>Actinomycetota</taxon>
        <taxon>Actinomycetes</taxon>
        <taxon>Streptosporangiales</taxon>
        <taxon>Streptosporangiaceae</taxon>
        <taxon>Streptosporangium</taxon>
    </lineage>
</organism>
<evidence type="ECO:0000256" key="2">
    <source>
        <dbReference type="ARBA" id="ARBA00022692"/>
    </source>
</evidence>
<keyword evidence="4 5" id="KW-0472">Membrane</keyword>